<comment type="caution">
    <text evidence="1">The sequence shown here is derived from an EMBL/GenBank/DDBJ whole genome shotgun (WGS) entry which is preliminary data.</text>
</comment>
<proteinExistence type="predicted"/>
<evidence type="ECO:0000313" key="2">
    <source>
        <dbReference type="Proteomes" id="UP000789525"/>
    </source>
</evidence>
<dbReference type="Proteomes" id="UP000789525">
    <property type="component" value="Unassembled WGS sequence"/>
</dbReference>
<protein>
    <submittedName>
        <fullName evidence="1">13108_t:CDS:1</fullName>
    </submittedName>
</protein>
<name>A0ACA9JX07_9GLOM</name>
<organism evidence="1 2">
    <name type="scientific">Acaulospora colombiana</name>
    <dbReference type="NCBI Taxonomy" id="27376"/>
    <lineage>
        <taxon>Eukaryota</taxon>
        <taxon>Fungi</taxon>
        <taxon>Fungi incertae sedis</taxon>
        <taxon>Mucoromycota</taxon>
        <taxon>Glomeromycotina</taxon>
        <taxon>Glomeromycetes</taxon>
        <taxon>Diversisporales</taxon>
        <taxon>Acaulosporaceae</taxon>
        <taxon>Acaulospora</taxon>
    </lineage>
</organism>
<accession>A0ACA9JX07</accession>
<sequence length="220" mass="25116">MRPPHLAVEYLLLLIARDEGTQNPCCRRKISFNKCNYFNPKSEFDTDWTLDFYGFLTPEEFENRLKEINFAVRNVPLLSRRIKSFSDWSYGLTTGLMALIIAATSFTSAQIIIKEISERRAREFSAVLKQLFDQYNARDNPTANWKLAWRPVMTHIDINMKAGTNGSICGKAVPKFSSQALLVIEINDALSDHTAPAVHFKIPPNDLQEKIMTTTVVELQ</sequence>
<gene>
    <name evidence="1" type="ORF">ACOLOM_LOCUS196</name>
</gene>
<dbReference type="EMBL" id="CAJVPT010000203">
    <property type="protein sequence ID" value="CAG8440561.1"/>
    <property type="molecule type" value="Genomic_DNA"/>
</dbReference>
<reference evidence="1" key="1">
    <citation type="submission" date="2021-06" db="EMBL/GenBank/DDBJ databases">
        <authorList>
            <person name="Kallberg Y."/>
            <person name="Tangrot J."/>
            <person name="Rosling A."/>
        </authorList>
    </citation>
    <scope>NUCLEOTIDE SEQUENCE</scope>
    <source>
        <strain evidence="1">CL356</strain>
    </source>
</reference>
<keyword evidence="2" id="KW-1185">Reference proteome</keyword>
<evidence type="ECO:0000313" key="1">
    <source>
        <dbReference type="EMBL" id="CAG8440561.1"/>
    </source>
</evidence>